<dbReference type="GO" id="GO:0031123">
    <property type="term" value="P:RNA 3'-end processing"/>
    <property type="evidence" value="ECO:0007669"/>
    <property type="project" value="TreeGrafter"/>
</dbReference>
<dbReference type="GO" id="GO:0046872">
    <property type="term" value="F:metal ion binding"/>
    <property type="evidence" value="ECO:0007669"/>
    <property type="project" value="UniProtKB-KW"/>
</dbReference>
<evidence type="ECO:0000259" key="6">
    <source>
        <dbReference type="Pfam" id="PF03828"/>
    </source>
</evidence>
<dbReference type="Pfam" id="PF22600">
    <property type="entry name" value="MTPAP-like_central"/>
    <property type="match status" value="1"/>
</dbReference>
<dbReference type="CDD" id="cd05402">
    <property type="entry name" value="NT_PAP_TUTase"/>
    <property type="match status" value="1"/>
</dbReference>
<feature type="compositionally biased region" description="Basic and acidic residues" evidence="5">
    <location>
        <begin position="47"/>
        <end position="79"/>
    </location>
</feature>
<dbReference type="Proteomes" id="UP000053599">
    <property type="component" value="Unassembled WGS sequence"/>
</dbReference>
<reference evidence="8 9" key="1">
    <citation type="submission" date="2015-01" db="EMBL/GenBank/DDBJ databases">
        <title>The Genome Sequence of Exophiala sideris CBS121828.</title>
        <authorList>
            <consortium name="The Broad Institute Genomics Platform"/>
            <person name="Cuomo C."/>
            <person name="de Hoog S."/>
            <person name="Gorbushina A."/>
            <person name="Stielow B."/>
            <person name="Teixiera M."/>
            <person name="Abouelleil A."/>
            <person name="Chapman S.B."/>
            <person name="Priest M."/>
            <person name="Young S.K."/>
            <person name="Wortman J."/>
            <person name="Nusbaum C."/>
            <person name="Birren B."/>
        </authorList>
    </citation>
    <scope>NUCLEOTIDE SEQUENCE [LARGE SCALE GENOMIC DNA]</scope>
    <source>
        <strain evidence="8 9">CBS 121828</strain>
    </source>
</reference>
<accession>A0A0D1YN33</accession>
<dbReference type="Pfam" id="PF03828">
    <property type="entry name" value="PAP_assoc"/>
    <property type="match status" value="1"/>
</dbReference>
<feature type="compositionally biased region" description="Basic and acidic residues" evidence="5">
    <location>
        <begin position="680"/>
        <end position="691"/>
    </location>
</feature>
<dbReference type="GO" id="GO:0031499">
    <property type="term" value="C:TRAMP complex"/>
    <property type="evidence" value="ECO:0007669"/>
    <property type="project" value="TreeGrafter"/>
</dbReference>
<feature type="domain" description="PAP-associated" evidence="6">
    <location>
        <begin position="503"/>
        <end position="561"/>
    </location>
</feature>
<dbReference type="InterPro" id="IPR002058">
    <property type="entry name" value="PAP_assoc"/>
</dbReference>
<dbReference type="InterPro" id="IPR054708">
    <property type="entry name" value="MTPAP-like_central"/>
</dbReference>
<dbReference type="PANTHER" id="PTHR23092">
    <property type="entry name" value="POLY(A) RNA POLYMERASE"/>
    <property type="match status" value="1"/>
</dbReference>
<evidence type="ECO:0000259" key="7">
    <source>
        <dbReference type="Pfam" id="PF22600"/>
    </source>
</evidence>
<dbReference type="Gene3D" id="1.10.1410.10">
    <property type="match status" value="1"/>
</dbReference>
<feature type="region of interest" description="Disordered" evidence="5">
    <location>
        <begin position="634"/>
        <end position="695"/>
    </location>
</feature>
<evidence type="ECO:0000256" key="2">
    <source>
        <dbReference type="ARBA" id="ARBA00012388"/>
    </source>
</evidence>
<evidence type="ECO:0000256" key="5">
    <source>
        <dbReference type="SAM" id="MobiDB-lite"/>
    </source>
</evidence>
<feature type="compositionally biased region" description="Polar residues" evidence="5">
    <location>
        <begin position="658"/>
        <end position="675"/>
    </location>
</feature>
<name>A0A0D1YN33_9EURO</name>
<dbReference type="GO" id="GO:0010605">
    <property type="term" value="P:negative regulation of macromolecule metabolic process"/>
    <property type="evidence" value="ECO:0007669"/>
    <property type="project" value="UniProtKB-ARBA"/>
</dbReference>
<dbReference type="PANTHER" id="PTHR23092:SF15">
    <property type="entry name" value="INACTIVE NON-CANONICAL POLY(A) RNA POLYMERASE PROTEIN TRF4-2-RELATED"/>
    <property type="match status" value="1"/>
</dbReference>
<evidence type="ECO:0000313" key="8">
    <source>
        <dbReference type="EMBL" id="KIV84327.1"/>
    </source>
</evidence>
<dbReference type="InterPro" id="IPR045862">
    <property type="entry name" value="Trf4-like"/>
</dbReference>
<dbReference type="STRING" id="1016849.A0A0D1YN33"/>
<dbReference type="EMBL" id="KN846951">
    <property type="protein sequence ID" value="KIV84327.1"/>
    <property type="molecule type" value="Genomic_DNA"/>
</dbReference>
<evidence type="ECO:0000256" key="4">
    <source>
        <dbReference type="ARBA" id="ARBA00022842"/>
    </source>
</evidence>
<organism evidence="8 9">
    <name type="scientific">Exophiala sideris</name>
    <dbReference type="NCBI Taxonomy" id="1016849"/>
    <lineage>
        <taxon>Eukaryota</taxon>
        <taxon>Fungi</taxon>
        <taxon>Dikarya</taxon>
        <taxon>Ascomycota</taxon>
        <taxon>Pezizomycotina</taxon>
        <taxon>Eurotiomycetes</taxon>
        <taxon>Chaetothyriomycetidae</taxon>
        <taxon>Chaetothyriales</taxon>
        <taxon>Herpotrichiellaceae</taxon>
        <taxon>Exophiala</taxon>
    </lineage>
</organism>
<feature type="region of interest" description="Disordered" evidence="5">
    <location>
        <begin position="1"/>
        <end position="107"/>
    </location>
</feature>
<gene>
    <name evidence="8" type="ORF">PV11_00113</name>
</gene>
<dbReference type="GO" id="GO:1990817">
    <property type="term" value="F:poly(A) RNA polymerase activity"/>
    <property type="evidence" value="ECO:0007669"/>
    <property type="project" value="UniProtKB-EC"/>
</dbReference>
<dbReference type="InterPro" id="IPR043519">
    <property type="entry name" value="NT_sf"/>
</dbReference>
<keyword evidence="3" id="KW-0479">Metal-binding</keyword>
<comment type="similarity">
    <text evidence="1">Belongs to the DNA polymerase type-B-like family.</text>
</comment>
<feature type="compositionally biased region" description="Basic and acidic residues" evidence="5">
    <location>
        <begin position="8"/>
        <end position="30"/>
    </location>
</feature>
<dbReference type="EC" id="2.7.7.19" evidence="2"/>
<dbReference type="SUPFAM" id="SSF81631">
    <property type="entry name" value="PAP/OAS1 substrate-binding domain"/>
    <property type="match status" value="1"/>
</dbReference>
<feature type="domain" description="Poly(A) RNA polymerase mitochondrial-like central palm" evidence="7">
    <location>
        <begin position="307"/>
        <end position="440"/>
    </location>
</feature>
<evidence type="ECO:0000256" key="3">
    <source>
        <dbReference type="ARBA" id="ARBA00022723"/>
    </source>
</evidence>
<dbReference type="GO" id="GO:0005730">
    <property type="term" value="C:nucleolus"/>
    <property type="evidence" value="ECO:0007669"/>
    <property type="project" value="TreeGrafter"/>
</dbReference>
<dbReference type="SUPFAM" id="SSF81301">
    <property type="entry name" value="Nucleotidyltransferase"/>
    <property type="match status" value="1"/>
</dbReference>
<feature type="region of interest" description="Disordered" evidence="5">
    <location>
        <begin position="152"/>
        <end position="172"/>
    </location>
</feature>
<proteinExistence type="inferred from homology"/>
<dbReference type="AlphaFoldDB" id="A0A0D1YN33"/>
<dbReference type="OrthoDB" id="273917at2759"/>
<protein>
    <recommendedName>
        <fullName evidence="2">polynucleotide adenylyltransferase</fullName>
        <ecNumber evidence="2">2.7.7.19</ecNumber>
    </recommendedName>
</protein>
<keyword evidence="4" id="KW-0460">Magnesium</keyword>
<dbReference type="GO" id="GO:0003729">
    <property type="term" value="F:mRNA binding"/>
    <property type="evidence" value="ECO:0007669"/>
    <property type="project" value="TreeGrafter"/>
</dbReference>
<dbReference type="GO" id="GO:0043634">
    <property type="term" value="P:polyadenylation-dependent ncRNA catabolic process"/>
    <property type="evidence" value="ECO:0007669"/>
    <property type="project" value="TreeGrafter"/>
</dbReference>
<evidence type="ECO:0000256" key="1">
    <source>
        <dbReference type="ARBA" id="ARBA00008593"/>
    </source>
</evidence>
<evidence type="ECO:0000313" key="9">
    <source>
        <dbReference type="Proteomes" id="UP000053599"/>
    </source>
</evidence>
<dbReference type="Gene3D" id="3.30.460.10">
    <property type="entry name" value="Beta Polymerase, domain 2"/>
    <property type="match status" value="1"/>
</dbReference>
<sequence>MDSYRPGGGDRRANGDKDSYRPPRRDDDFRPPWPPREADNGMYYFRGSRDEDARRDYSYRPRPRYPDPRDGPRRRDPYRRPYNPARIAERPLLRLNNQVEDSSLLDPNADLKFRNLDEITDSEEEVMAVSEDEGQERGAKRARVIANDSDIAQTAPKWSNPDPYTSLPPVGDVDTTAKRTDVLKLIRKARLDAQNQSDIVSNADDFISFDVDVSDAEESVEESVSQPMGATISVAEAPAPAAEMKQERVLGKRKRGDATGRHNLETQSDPLVYSDKYVRGEWQAIPGKDPAPWLVATVSTDLPGIALHKEIIDFYEWVKPKDYERAVRNEVFRRLRDAFTRLWPGGELKAFGSYAAGLYLPTADMDLVYLRRGFRPGVPLIQREAKNLLFSCSRYLRDNRIAKPASITVISGAKVPIIKFVDRASGLKVDLSFDNDSGVVAIDTFQRWKESYPAMPIIVAIVKQYLMIRGLNDVATGGLGGFSTICLVTNLLQLLPASSQPINLGEALVEFFNLYGNLFDRNSVAIRMDPPAYLDKKAYMPHVFNDKDGRLTIIDPNRPDNNISGGSRLISDIFRCFSSAHRALLQRLDAYEHRDPNDPATSFLGCLVGGNFSLFEAQRQVLYDLGMDLRLIPPTTLPTVPKASKAAKDTPSMDRAQGSKTVNDSEGGLSPQSSAVLPEQSKEPSKSEKRALRLKKLRPELATSVGSTISVTKAMELGGYKTREAMHNDLVAREGAMSKLEAKKQK</sequence>